<evidence type="ECO:0000256" key="3">
    <source>
        <dbReference type="ARBA" id="ARBA00022448"/>
    </source>
</evidence>
<dbReference type="Pfam" id="PF01497">
    <property type="entry name" value="Peripla_BP_2"/>
    <property type="match status" value="1"/>
</dbReference>
<feature type="signal peptide" evidence="6">
    <location>
        <begin position="1"/>
        <end position="28"/>
    </location>
</feature>
<comment type="subcellular location">
    <subcellularLocation>
        <location evidence="1">Cell envelope</location>
    </subcellularLocation>
</comment>
<dbReference type="EMBL" id="CABPSK010000001">
    <property type="protein sequence ID" value="VVD92673.1"/>
    <property type="molecule type" value="Genomic_DNA"/>
</dbReference>
<evidence type="ECO:0000256" key="5">
    <source>
        <dbReference type="ARBA" id="ARBA00022729"/>
    </source>
</evidence>
<dbReference type="AlphaFoldDB" id="A0A5E4TZK0"/>
<feature type="domain" description="Fe/B12 periplasmic-binding" evidence="7">
    <location>
        <begin position="41"/>
        <end position="302"/>
    </location>
</feature>
<dbReference type="PANTHER" id="PTHR30532:SF1">
    <property type="entry name" value="IRON(3+)-HYDROXAMATE-BINDING PROTEIN FHUD"/>
    <property type="match status" value="1"/>
</dbReference>
<keyword evidence="4" id="KW-0406">Ion transport</keyword>
<comment type="similarity">
    <text evidence="2">Belongs to the bacterial solute-binding protein 8 family.</text>
</comment>
<name>A0A5E4TZK0_9BURK</name>
<proteinExistence type="inferred from homology"/>
<dbReference type="GO" id="GO:0030288">
    <property type="term" value="C:outer membrane-bounded periplasmic space"/>
    <property type="evidence" value="ECO:0007669"/>
    <property type="project" value="TreeGrafter"/>
</dbReference>
<evidence type="ECO:0000256" key="1">
    <source>
        <dbReference type="ARBA" id="ARBA00004196"/>
    </source>
</evidence>
<gene>
    <name evidence="8" type="primary">fhuD_2</name>
    <name evidence="8" type="ORF">PPN31114_01746</name>
</gene>
<dbReference type="CDD" id="cd01146">
    <property type="entry name" value="FhuD"/>
    <property type="match status" value="1"/>
</dbReference>
<evidence type="ECO:0000313" key="9">
    <source>
        <dbReference type="Proteomes" id="UP000366945"/>
    </source>
</evidence>
<dbReference type="GO" id="GO:1901678">
    <property type="term" value="P:iron coordination entity transport"/>
    <property type="evidence" value="ECO:0007669"/>
    <property type="project" value="UniProtKB-ARBA"/>
</dbReference>
<dbReference type="InterPro" id="IPR002491">
    <property type="entry name" value="ABC_transptr_periplasmic_BD"/>
</dbReference>
<evidence type="ECO:0000259" key="7">
    <source>
        <dbReference type="PROSITE" id="PS50983"/>
    </source>
</evidence>
<feature type="chain" id="PRO_5022873563" evidence="6">
    <location>
        <begin position="29"/>
        <end position="303"/>
    </location>
</feature>
<keyword evidence="4" id="KW-0410">Iron transport</keyword>
<dbReference type="InterPro" id="IPR051313">
    <property type="entry name" value="Bact_iron-sidero_bind"/>
</dbReference>
<sequence length="303" mass="32025">MQRKSFAARRRLLAAFGVGALMPTVARAATALTSSAEKTPRVVVLDWGLAAQVLALGVVPVGVSRPPWYRALAGTPEMPSSVVDVGLLFQPSFEVVQALRPDLIVITPAHAPLRDNLARIAPLFMAPAPTPHEDGYALACRRALALGAALGRAQQAAQLIDQTNASLAKCRERIAQHDAAQRPVYLLSPLDTRLSAVFGRESVFGGTLGALGLTNAWQRPSDGEGMAQVDYTQLGGMPSARAMLIGTSPMVETLLEGSPLWRALPFVRGQRVSRLPMMLPTGGTPTALRLAEVLTQSLTGGAA</sequence>
<protein>
    <submittedName>
        <fullName evidence="8">Iron(3+)-hydroxamate-binding protein FhuD</fullName>
    </submittedName>
</protein>
<reference evidence="8 9" key="1">
    <citation type="submission" date="2019-08" db="EMBL/GenBank/DDBJ databases">
        <authorList>
            <person name="Peeters C."/>
        </authorList>
    </citation>
    <scope>NUCLEOTIDE SEQUENCE [LARGE SCALE GENOMIC DNA]</scope>
    <source>
        <strain evidence="8 9">LMG 31114</strain>
    </source>
</reference>
<dbReference type="PANTHER" id="PTHR30532">
    <property type="entry name" value="IRON III DICITRATE-BINDING PERIPLASMIC PROTEIN"/>
    <property type="match status" value="1"/>
</dbReference>
<evidence type="ECO:0000256" key="6">
    <source>
        <dbReference type="SAM" id="SignalP"/>
    </source>
</evidence>
<evidence type="ECO:0000313" key="8">
    <source>
        <dbReference type="EMBL" id="VVD92673.1"/>
    </source>
</evidence>
<keyword evidence="5 6" id="KW-0732">Signal</keyword>
<evidence type="ECO:0000256" key="4">
    <source>
        <dbReference type="ARBA" id="ARBA00022496"/>
    </source>
</evidence>
<organism evidence="8 9">
    <name type="scientific">Pandoraea pneumonica</name>
    <dbReference type="NCBI Taxonomy" id="2508299"/>
    <lineage>
        <taxon>Bacteria</taxon>
        <taxon>Pseudomonadati</taxon>
        <taxon>Pseudomonadota</taxon>
        <taxon>Betaproteobacteria</taxon>
        <taxon>Burkholderiales</taxon>
        <taxon>Burkholderiaceae</taxon>
        <taxon>Pandoraea</taxon>
    </lineage>
</organism>
<keyword evidence="3" id="KW-0813">Transport</keyword>
<evidence type="ECO:0000256" key="2">
    <source>
        <dbReference type="ARBA" id="ARBA00008814"/>
    </source>
</evidence>
<dbReference type="Gene3D" id="3.40.50.1980">
    <property type="entry name" value="Nitrogenase molybdenum iron protein domain"/>
    <property type="match status" value="2"/>
</dbReference>
<keyword evidence="4" id="KW-0408">Iron</keyword>
<dbReference type="SUPFAM" id="SSF53807">
    <property type="entry name" value="Helical backbone' metal receptor"/>
    <property type="match status" value="1"/>
</dbReference>
<accession>A0A5E4TZK0</accession>
<dbReference type="PROSITE" id="PS50983">
    <property type="entry name" value="FE_B12_PBP"/>
    <property type="match status" value="1"/>
</dbReference>
<dbReference type="Proteomes" id="UP000366945">
    <property type="component" value="Unassembled WGS sequence"/>
</dbReference>
<keyword evidence="9" id="KW-1185">Reference proteome</keyword>